<evidence type="ECO:0000313" key="12">
    <source>
        <dbReference type="EMBL" id="CAG5077655.1"/>
    </source>
</evidence>
<evidence type="ECO:0000313" key="13">
    <source>
        <dbReference type="Proteomes" id="UP001158576"/>
    </source>
</evidence>
<keyword evidence="6 10" id="KW-0460">Magnesium</keyword>
<dbReference type="Pfam" id="PF00180">
    <property type="entry name" value="Iso_dh"/>
    <property type="match status" value="1"/>
</dbReference>
<dbReference type="Proteomes" id="UP001158576">
    <property type="component" value="Chromosome PAR"/>
</dbReference>
<evidence type="ECO:0000256" key="7">
    <source>
        <dbReference type="ARBA" id="ARBA00022857"/>
    </source>
</evidence>
<dbReference type="PROSITE" id="PS00470">
    <property type="entry name" value="IDH_IMDH"/>
    <property type="match status" value="1"/>
</dbReference>
<evidence type="ECO:0000256" key="5">
    <source>
        <dbReference type="ARBA" id="ARBA00022723"/>
    </source>
</evidence>
<keyword evidence="7 10" id="KW-0521">NADP</keyword>
<keyword evidence="3" id="KW-0329">Glyoxylate bypass</keyword>
<proteinExistence type="inferred from homology"/>
<evidence type="ECO:0000256" key="3">
    <source>
        <dbReference type="ARBA" id="ARBA00022435"/>
    </source>
</evidence>
<keyword evidence="4 10" id="KW-0816">Tricarboxylic acid cycle</keyword>
<feature type="domain" description="Isopropylmalate dehydrogenase-like" evidence="11">
    <location>
        <begin position="7"/>
        <end position="400"/>
    </location>
</feature>
<keyword evidence="9 10" id="KW-0464">Manganese</keyword>
<organism evidence="12 13">
    <name type="scientific">Oikopleura dioica</name>
    <name type="common">Tunicate</name>
    <dbReference type="NCBI Taxonomy" id="34765"/>
    <lineage>
        <taxon>Eukaryota</taxon>
        <taxon>Metazoa</taxon>
        <taxon>Chordata</taxon>
        <taxon>Tunicata</taxon>
        <taxon>Appendicularia</taxon>
        <taxon>Copelata</taxon>
        <taxon>Oikopleuridae</taxon>
        <taxon>Oikopleura</taxon>
    </lineage>
</organism>
<dbReference type="Gene3D" id="3.40.718.10">
    <property type="entry name" value="Isopropylmalate Dehydrogenase"/>
    <property type="match status" value="1"/>
</dbReference>
<evidence type="ECO:0000256" key="8">
    <source>
        <dbReference type="ARBA" id="ARBA00023002"/>
    </source>
</evidence>
<keyword evidence="8 10" id="KW-0560">Oxidoreductase</keyword>
<evidence type="ECO:0000256" key="1">
    <source>
        <dbReference type="ARBA" id="ARBA00001936"/>
    </source>
</evidence>
<dbReference type="NCBIfam" id="TIGR00127">
    <property type="entry name" value="nadp_idh_euk"/>
    <property type="match status" value="1"/>
</dbReference>
<dbReference type="PIRSF" id="PIRSF000108">
    <property type="entry name" value="IDH_NADP"/>
    <property type="match status" value="1"/>
</dbReference>
<reference evidence="12 13" key="1">
    <citation type="submission" date="2021-04" db="EMBL/GenBank/DDBJ databases">
        <authorList>
            <person name="Bliznina A."/>
        </authorList>
    </citation>
    <scope>NUCLEOTIDE SEQUENCE [LARGE SCALE GENOMIC DNA]</scope>
</reference>
<dbReference type="SMART" id="SM01329">
    <property type="entry name" value="Iso_dh"/>
    <property type="match status" value="1"/>
</dbReference>
<dbReference type="NCBIfam" id="NF006156">
    <property type="entry name" value="PRK08299.1"/>
    <property type="match status" value="1"/>
</dbReference>
<dbReference type="PANTHER" id="PTHR11822">
    <property type="entry name" value="NADP-SPECIFIC ISOCITRATE DEHYDROGENASE"/>
    <property type="match status" value="1"/>
</dbReference>
<gene>
    <name evidence="12" type="ORF">OKIOD_LOCUS337</name>
</gene>
<name>A0ABN7RHJ6_OIKDI</name>
<dbReference type="SUPFAM" id="SSF53659">
    <property type="entry name" value="Isocitrate/Isopropylmalate dehydrogenase-like"/>
    <property type="match status" value="1"/>
</dbReference>
<comment type="catalytic activity">
    <reaction evidence="10">
        <text>D-threo-isocitrate + NADP(+) = 2-oxoglutarate + CO2 + NADPH</text>
        <dbReference type="Rhea" id="RHEA:19629"/>
        <dbReference type="ChEBI" id="CHEBI:15562"/>
        <dbReference type="ChEBI" id="CHEBI:16526"/>
        <dbReference type="ChEBI" id="CHEBI:16810"/>
        <dbReference type="ChEBI" id="CHEBI:57783"/>
        <dbReference type="ChEBI" id="CHEBI:58349"/>
        <dbReference type="EC" id="1.1.1.42"/>
    </reaction>
</comment>
<dbReference type="InterPro" id="IPR019818">
    <property type="entry name" value="IsoCit/isopropylmalate_DH_CS"/>
</dbReference>
<dbReference type="InterPro" id="IPR024084">
    <property type="entry name" value="IsoPropMal-DH-like_dom"/>
</dbReference>
<dbReference type="InterPro" id="IPR004790">
    <property type="entry name" value="Isocitrate_DH_NADP"/>
</dbReference>
<keyword evidence="13" id="KW-1185">Reference proteome</keyword>
<comment type="cofactor">
    <cofactor evidence="1">
        <name>Mn(2+)</name>
        <dbReference type="ChEBI" id="CHEBI:29035"/>
    </cofactor>
</comment>
<protein>
    <recommendedName>
        <fullName evidence="10">Isocitrate dehydrogenase [NADP]</fullName>
        <ecNumber evidence="10">1.1.1.42</ecNumber>
    </recommendedName>
</protein>
<sequence length="415" mass="46893">MILVKGKVVECVGDEMMAIIWEKIKYKLILPYVDFGKNLEVFDLTLENRVIYGDEIVLDAAKAIKEAGVGIKCATITPDEKKCEEIGKVLRSPNHIIREYLGGIILREPVICENIPKIIKSWVNPIYIARHAYAGNKDVHEMCIEGKGQLKLSFVDEISGVQTEKIIAEETKDGVIGATFIEEYAIRAFARGSMEFAVEKCLPLFLSTKSTILKNYDGLYQRVFQEVYENEFKSRFEERGIFYNFILIDAMVAKAMKSKGGFVWAMKNYDGDVQSDFVSQGFGSLGLTSSYLMTDDKKVIQTEACHGTVKNHFKKYLRGEPTSTNPIASIFAWTKALAHRGQLDKNEELVKFTEIVEKVCIATIESGCMTKDLAAALKNNEFESMTENDYLTTFEFLDKIAQNLRSCMILPKMNI</sequence>
<evidence type="ECO:0000256" key="4">
    <source>
        <dbReference type="ARBA" id="ARBA00022532"/>
    </source>
</evidence>
<dbReference type="PANTHER" id="PTHR11822:SF21">
    <property type="entry name" value="ISOCITRATE DEHYDROGENASE [NADP], MITOCHONDRIAL"/>
    <property type="match status" value="1"/>
</dbReference>
<comment type="cofactor">
    <cofactor evidence="10">
        <name>Mg(2+)</name>
        <dbReference type="ChEBI" id="CHEBI:18420"/>
    </cofactor>
    <cofactor evidence="10">
        <name>Mn(2+)</name>
        <dbReference type="ChEBI" id="CHEBI:29035"/>
    </cofactor>
    <text evidence="10">Binds 1 Mg(2+) or Mn(2+) ion per subunit.</text>
</comment>
<keyword evidence="5 10" id="KW-0479">Metal-binding</keyword>
<evidence type="ECO:0000256" key="9">
    <source>
        <dbReference type="ARBA" id="ARBA00023211"/>
    </source>
</evidence>
<dbReference type="EC" id="1.1.1.42" evidence="10"/>
<dbReference type="EMBL" id="OU015568">
    <property type="protein sequence ID" value="CAG5077655.1"/>
    <property type="molecule type" value="Genomic_DNA"/>
</dbReference>
<accession>A0ABN7RHJ6</accession>
<evidence type="ECO:0000256" key="6">
    <source>
        <dbReference type="ARBA" id="ARBA00022842"/>
    </source>
</evidence>
<evidence type="ECO:0000259" key="11">
    <source>
        <dbReference type="SMART" id="SM01329"/>
    </source>
</evidence>
<comment type="similarity">
    <text evidence="2 10">Belongs to the isocitrate and isopropylmalate dehydrogenases family.</text>
</comment>
<evidence type="ECO:0000256" key="2">
    <source>
        <dbReference type="ARBA" id="ARBA00007769"/>
    </source>
</evidence>
<evidence type="ECO:0000256" key="10">
    <source>
        <dbReference type="PIRNR" id="PIRNR000108"/>
    </source>
</evidence>